<dbReference type="Proteomes" id="UP001253595">
    <property type="component" value="Unassembled WGS sequence"/>
</dbReference>
<keyword evidence="3" id="KW-1185">Reference proteome</keyword>
<dbReference type="Pfam" id="PF14316">
    <property type="entry name" value="DUF4381"/>
    <property type="match status" value="1"/>
</dbReference>
<dbReference type="EMBL" id="JAVDVX010000002">
    <property type="protein sequence ID" value="MDR7089072.1"/>
    <property type="molecule type" value="Genomic_DNA"/>
</dbReference>
<evidence type="ECO:0008006" key="4">
    <source>
        <dbReference type="Google" id="ProtNLM"/>
    </source>
</evidence>
<name>A0ABU1UV66_9GAMM</name>
<accession>A0ABU1UV66</accession>
<evidence type="ECO:0000313" key="2">
    <source>
        <dbReference type="EMBL" id="MDR7089072.1"/>
    </source>
</evidence>
<gene>
    <name evidence="2" type="ORF">J2X05_001078</name>
</gene>
<reference evidence="2 3" key="1">
    <citation type="submission" date="2023-07" db="EMBL/GenBank/DDBJ databases">
        <title>Sorghum-associated microbial communities from plants grown in Nebraska, USA.</title>
        <authorList>
            <person name="Schachtman D."/>
        </authorList>
    </citation>
    <scope>NUCLEOTIDE SEQUENCE [LARGE SCALE GENOMIC DNA]</scope>
    <source>
        <strain evidence="2 3">BE190</strain>
    </source>
</reference>
<proteinExistence type="predicted"/>
<sequence length="180" mass="20594">MQPTSSPLDQLADIHLPDGVSWWPLAPGWWILFALLVMAIIGFFIWRQRKQQNHYRIIAQHQLAGMYADYQQTQNAGAYLQALSLLLRRTALTAYPHSFNASIKGSDWLQWLDEVCPTLNEKFSSDLGQSLLSSAYQKNPQLDVSGLHQISSQWINMHRNYRQRIPASKRVKTTAEASNV</sequence>
<keyword evidence="1" id="KW-0812">Transmembrane</keyword>
<keyword evidence="1" id="KW-1133">Transmembrane helix</keyword>
<protein>
    <recommendedName>
        <fullName evidence="4">DUF4381 domain-containing protein</fullName>
    </recommendedName>
</protein>
<dbReference type="RefSeq" id="WP_310069679.1">
    <property type="nucleotide sequence ID" value="NZ_JAVDVX010000002.1"/>
</dbReference>
<comment type="caution">
    <text evidence="2">The sequence shown here is derived from an EMBL/GenBank/DDBJ whole genome shotgun (WGS) entry which is preliminary data.</text>
</comment>
<feature type="transmembrane region" description="Helical" evidence="1">
    <location>
        <begin position="28"/>
        <end position="46"/>
    </location>
</feature>
<keyword evidence="1" id="KW-0472">Membrane</keyword>
<organism evidence="2 3">
    <name type="scientific">Cellvibrio fibrivorans</name>
    <dbReference type="NCBI Taxonomy" id="126350"/>
    <lineage>
        <taxon>Bacteria</taxon>
        <taxon>Pseudomonadati</taxon>
        <taxon>Pseudomonadota</taxon>
        <taxon>Gammaproteobacteria</taxon>
        <taxon>Cellvibrionales</taxon>
        <taxon>Cellvibrionaceae</taxon>
        <taxon>Cellvibrio</taxon>
    </lineage>
</organism>
<dbReference type="InterPro" id="IPR025489">
    <property type="entry name" value="DUF4381"/>
</dbReference>
<evidence type="ECO:0000256" key="1">
    <source>
        <dbReference type="SAM" id="Phobius"/>
    </source>
</evidence>
<evidence type="ECO:0000313" key="3">
    <source>
        <dbReference type="Proteomes" id="UP001253595"/>
    </source>
</evidence>